<evidence type="ECO:0000259" key="3">
    <source>
        <dbReference type="Pfam" id="PF13976"/>
    </source>
</evidence>
<dbReference type="InterPro" id="IPR043502">
    <property type="entry name" value="DNA/RNA_pol_sf"/>
</dbReference>
<dbReference type="Pfam" id="PF13976">
    <property type="entry name" value="gag_pre-integrs"/>
    <property type="match status" value="1"/>
</dbReference>
<dbReference type="EMBL" id="BKCJ010003670">
    <property type="protein sequence ID" value="GEU56491.1"/>
    <property type="molecule type" value="Genomic_DNA"/>
</dbReference>
<feature type="region of interest" description="Disordered" evidence="1">
    <location>
        <begin position="1297"/>
        <end position="1372"/>
    </location>
</feature>
<dbReference type="SUPFAM" id="SSF56672">
    <property type="entry name" value="DNA/RNA polymerases"/>
    <property type="match status" value="1"/>
</dbReference>
<evidence type="ECO:0000259" key="2">
    <source>
        <dbReference type="Pfam" id="PF07727"/>
    </source>
</evidence>
<comment type="caution">
    <text evidence="5">The sequence shown here is derived from an EMBL/GenBank/DDBJ whole genome shotgun (WGS) entry which is preliminary data.</text>
</comment>
<dbReference type="PANTHER" id="PTHR11439">
    <property type="entry name" value="GAG-POL-RELATED RETROTRANSPOSON"/>
    <property type="match status" value="1"/>
</dbReference>
<feature type="domain" description="Retroviral polymerase SH3-like" evidence="4">
    <location>
        <begin position="697"/>
        <end position="738"/>
    </location>
</feature>
<evidence type="ECO:0000259" key="4">
    <source>
        <dbReference type="Pfam" id="PF25597"/>
    </source>
</evidence>
<proteinExistence type="predicted"/>
<evidence type="ECO:0000256" key="1">
    <source>
        <dbReference type="SAM" id="MobiDB-lite"/>
    </source>
</evidence>
<accession>A0A6L2L3M7</accession>
<dbReference type="InterPro" id="IPR025724">
    <property type="entry name" value="GAG-pre-integrase_dom"/>
</dbReference>
<dbReference type="InterPro" id="IPR013103">
    <property type="entry name" value="RVT_2"/>
</dbReference>
<sequence>MDSIISLGQKNTLVEYMILSGANDRPPMLNKDLYDSWKSRMELYMQNTEHERMILESVKHGPLIWPTIEENVVIRTKKYVELSDVEKIQVDCDMKAINIILQGLPIDIYSFVNHHRVAKNLWGRVQLLMQSTSLTKQERECKLYDAFDKFTYIKEESLHTYYLRFTQLINDMNIYKMNMEQFQVNTKFLNSLPPEWSKFVTNVKLVKDLHTSNYDQLHAYLEQHELHANEVCLMRERNQDPLAFVANQQMTPPHFNTYHSDDPIACHNKAMAFLTVVASSRFPSTNNQLKTSSNTRNQATIQDGRVTVQQVLKRQGQIYSGEGHMARQCTQPKRQRNDAWYKEKAMLVEAHEARKILDEEQLIFLVDPGVPTSQDTNLQAQQESMILSIIEKMIDSQMDDMIKEKLALKEKDPGVIAKKISHKPIDYEKLNRLTDDFGKHFTPQQELSAEQAFWLRVSNPTIESSLPPFRVEVTSELHKVSLVNESLKNLKFQLAQFDSVVKKRTTPDALTEVPPKQPTSHSDAIQKPEIKFYYRKPKNVKHVGSSKLAKIVESKNVNHSEPNHTWGSTATDIPSSSSLVMIGCPDCTLVLLDSGMTRLQGLWASKTKSWLWHQRLSHLNFGTLNKLAKDGLARGISRLKFQKDHLCSACALGKSKKSSHQPNAEDTNHEKLYLLHMDLCGPMRVASINEKRIWVNLMQKADIRIFVGYAPAKKAFRIYNRRTQIISETIHVTFDELTAMAFEQFSLGPGLHVMTPATPNTGLVSNPVSQQPCILPNRDDWDRLFQTMFDEYFNPPTIVVYLVQEATAPRAEVLADSPVSIFVSQDAPSISAVDPTLFTRHAGNDLLPVQIYVDDIIFASTNTAMCDEFANQMTNKFKMLMMGQMLFFLGLQISQSPRGIFINQSKNSFEIVKKYGLTSTYFIDTPMIKNKKLDEDLQGKPVDATLYRGMIGSLMYLTASRHDLIYDVYLCARYQAKPTEKHLQAVKRIFRYLKRTINMGLWYLKDTDMSLTAYVDADHVRCQDTRCSTSRSDQIMTSITAQQTKLYLELVPKENRLDIYKCNGRIPSGLKPKEETFQVVLDALALTPCYPAFVITTDVPEVINSLNDVVIDQMHQPWRTFAALINKSLSGKTTAFDKLRLSRADILWGMYYEKNVDYLELLWEDFIYQIDNRGYKKQEKMYYPRFTKESKAYKTYLGYATGTVPPKVARKFKKASPSKKDSMPVPANEEPVQKGKRVKTSAKKSLTTLTIGIVIREPHVETQSKRKEKVDVAHGKGIDLLSEVALTEEAQMKEVRKKSLRDFHKSHPSGSGSVAEKPPSVDKIIPPVTNNDDDKVKDIDDDEDDDNDDDNSKGDEDRGMESNDVQDKKANVGMTDAQQEKENLEIIQEQVVKDAHVTITKKIEVPVTSFSHSSDLASTFLKNLDIPPADTKIVSPLDVYVHHMVPRIHTSTLLVVPVSVIPKASPVYINIPQSSQTFTFLPLQSTLSPLPTTETTNIPSLIPDFASIFRFNNRIIALEKDIAELKNDPLHTQVTALVDDHLDTRMGATREEFMNFLSASLTDRITEQVKNQLP</sequence>
<evidence type="ECO:0000313" key="5">
    <source>
        <dbReference type="EMBL" id="GEU56491.1"/>
    </source>
</evidence>
<dbReference type="Pfam" id="PF14223">
    <property type="entry name" value="Retrotran_gag_2"/>
    <property type="match status" value="1"/>
</dbReference>
<feature type="region of interest" description="Disordered" evidence="1">
    <location>
        <begin position="1214"/>
        <end position="1241"/>
    </location>
</feature>
<feature type="compositionally biased region" description="Basic and acidic residues" evidence="1">
    <location>
        <begin position="1350"/>
        <end position="1370"/>
    </location>
</feature>
<feature type="domain" description="GAG-pre-integrase" evidence="3">
    <location>
        <begin position="605"/>
        <end position="655"/>
    </location>
</feature>
<feature type="compositionally biased region" description="Acidic residues" evidence="1">
    <location>
        <begin position="1339"/>
        <end position="1349"/>
    </location>
</feature>
<dbReference type="Pfam" id="PF25597">
    <property type="entry name" value="SH3_retrovirus"/>
    <property type="match status" value="1"/>
</dbReference>
<gene>
    <name evidence="5" type="ORF">Tci_028469</name>
</gene>
<dbReference type="InterPro" id="IPR057670">
    <property type="entry name" value="SH3_retrovirus"/>
</dbReference>
<dbReference type="Pfam" id="PF07727">
    <property type="entry name" value="RVT_2"/>
    <property type="match status" value="1"/>
</dbReference>
<protein>
    <submittedName>
        <fullName evidence="5">Uncharacterized mitochondrial protein AtMg00810-like</fullName>
    </submittedName>
</protein>
<feature type="domain" description="Reverse transcriptase Ty1/copia-type" evidence="2">
    <location>
        <begin position="835"/>
        <end position="929"/>
    </location>
</feature>
<name>A0A6L2L3M7_TANCI</name>
<reference evidence="5" key="1">
    <citation type="journal article" date="2019" name="Sci. Rep.">
        <title>Draft genome of Tanacetum cinerariifolium, the natural source of mosquito coil.</title>
        <authorList>
            <person name="Yamashiro T."/>
            <person name="Shiraishi A."/>
            <person name="Satake H."/>
            <person name="Nakayama K."/>
        </authorList>
    </citation>
    <scope>NUCLEOTIDE SEQUENCE</scope>
</reference>
<dbReference type="PANTHER" id="PTHR11439:SF495">
    <property type="entry name" value="REVERSE TRANSCRIPTASE, RNA-DEPENDENT DNA POLYMERASE-RELATED"/>
    <property type="match status" value="1"/>
</dbReference>
<organism evidence="5">
    <name type="scientific">Tanacetum cinerariifolium</name>
    <name type="common">Dalmatian daisy</name>
    <name type="synonym">Chrysanthemum cinerariifolium</name>
    <dbReference type="NCBI Taxonomy" id="118510"/>
    <lineage>
        <taxon>Eukaryota</taxon>
        <taxon>Viridiplantae</taxon>
        <taxon>Streptophyta</taxon>
        <taxon>Embryophyta</taxon>
        <taxon>Tracheophyta</taxon>
        <taxon>Spermatophyta</taxon>
        <taxon>Magnoliopsida</taxon>
        <taxon>eudicotyledons</taxon>
        <taxon>Gunneridae</taxon>
        <taxon>Pentapetalae</taxon>
        <taxon>asterids</taxon>
        <taxon>campanulids</taxon>
        <taxon>Asterales</taxon>
        <taxon>Asteraceae</taxon>
        <taxon>Asteroideae</taxon>
        <taxon>Anthemideae</taxon>
        <taxon>Anthemidinae</taxon>
        <taxon>Tanacetum</taxon>
    </lineage>
</organism>